<protein>
    <submittedName>
        <fullName evidence="2">Uncharacterized protein</fullName>
    </submittedName>
</protein>
<organism evidence="2 3">
    <name type="scientific">Mesorhizobium dulcispinae</name>
    <dbReference type="NCBI Taxonomy" id="3072316"/>
    <lineage>
        <taxon>Bacteria</taxon>
        <taxon>Pseudomonadati</taxon>
        <taxon>Pseudomonadota</taxon>
        <taxon>Alphaproteobacteria</taxon>
        <taxon>Hyphomicrobiales</taxon>
        <taxon>Phyllobacteriaceae</taxon>
        <taxon>Mesorhizobium</taxon>
    </lineage>
</organism>
<dbReference type="EMBL" id="JAVIIZ010000001">
    <property type="protein sequence ID" value="MDX8470681.1"/>
    <property type="molecule type" value="Genomic_DNA"/>
</dbReference>
<evidence type="ECO:0000313" key="3">
    <source>
        <dbReference type="Proteomes" id="UP001271780"/>
    </source>
</evidence>
<feature type="transmembrane region" description="Helical" evidence="1">
    <location>
        <begin position="12"/>
        <end position="31"/>
    </location>
</feature>
<reference evidence="2 3" key="1">
    <citation type="submission" date="2023-08" db="EMBL/GenBank/DDBJ databases">
        <title>Implementing the SeqCode for naming new Mesorhizobium species isolated from Vachellia karroo root nodules.</title>
        <authorList>
            <person name="Van Lill M."/>
        </authorList>
    </citation>
    <scope>NUCLEOTIDE SEQUENCE [LARGE SCALE GENOMIC DNA]</scope>
    <source>
        <strain evidence="2 3">VK23A</strain>
    </source>
</reference>
<dbReference type="Proteomes" id="UP001271780">
    <property type="component" value="Unassembled WGS sequence"/>
</dbReference>
<proteinExistence type="predicted"/>
<dbReference type="RefSeq" id="WP_320261252.1">
    <property type="nucleotide sequence ID" value="NZ_JAVIIX010000001.1"/>
</dbReference>
<sequence length="57" mass="6741">MSRLILLAGERFGRFAVLIFAFPLFIPLLIWRSELVAERVRHFDGEWTSRVADHLDR</sequence>
<evidence type="ECO:0000256" key="1">
    <source>
        <dbReference type="SAM" id="Phobius"/>
    </source>
</evidence>
<comment type="caution">
    <text evidence="2">The sequence shown here is derived from an EMBL/GenBank/DDBJ whole genome shotgun (WGS) entry which is preliminary data.</text>
</comment>
<name>A0ABU4X7A2_9HYPH</name>
<accession>A0ABU4X7A2</accession>
<gene>
    <name evidence="2" type="ORF">RFM27_01140</name>
</gene>
<evidence type="ECO:0000313" key="2">
    <source>
        <dbReference type="EMBL" id="MDX8470681.1"/>
    </source>
</evidence>
<keyword evidence="3" id="KW-1185">Reference proteome</keyword>
<keyword evidence="1" id="KW-0472">Membrane</keyword>
<keyword evidence="1" id="KW-0812">Transmembrane</keyword>
<keyword evidence="1" id="KW-1133">Transmembrane helix</keyword>